<feature type="disulfide bond" evidence="8">
    <location>
        <begin position="332"/>
        <end position="342"/>
    </location>
</feature>
<keyword evidence="3 8" id="KW-0245">EGF-like domain</keyword>
<evidence type="ECO:0000256" key="4">
    <source>
        <dbReference type="ARBA" id="ARBA00022729"/>
    </source>
</evidence>
<dbReference type="SUPFAM" id="SSF57184">
    <property type="entry name" value="Growth factor receptor domain"/>
    <property type="match status" value="1"/>
</dbReference>
<dbReference type="PROSITE" id="PS01186">
    <property type="entry name" value="EGF_2"/>
    <property type="match status" value="1"/>
</dbReference>
<evidence type="ECO:0000259" key="10">
    <source>
        <dbReference type="PROSITE" id="PS50026"/>
    </source>
</evidence>
<proteinExistence type="predicted"/>
<dbReference type="SUPFAM" id="SSF55797">
    <property type="entry name" value="PR-1-like"/>
    <property type="match status" value="1"/>
</dbReference>
<evidence type="ECO:0000256" key="5">
    <source>
        <dbReference type="ARBA" id="ARBA00022737"/>
    </source>
</evidence>
<dbReference type="AlphaFoldDB" id="A0A8B7ZVI2"/>
<keyword evidence="2" id="KW-0964">Secreted</keyword>
<dbReference type="GO" id="GO:0005509">
    <property type="term" value="F:calcium ion binding"/>
    <property type="evidence" value="ECO:0007669"/>
    <property type="project" value="InterPro"/>
</dbReference>
<dbReference type="InterPro" id="IPR001881">
    <property type="entry name" value="EGF-like_Ca-bd_dom"/>
</dbReference>
<evidence type="ECO:0000313" key="12">
    <source>
        <dbReference type="RefSeq" id="XP_022108785.1"/>
    </source>
</evidence>
<keyword evidence="11" id="KW-1185">Reference proteome</keyword>
<feature type="domain" description="EGF-like" evidence="10">
    <location>
        <begin position="328"/>
        <end position="367"/>
    </location>
</feature>
<dbReference type="InterPro" id="IPR052080">
    <property type="entry name" value="vWF_C/EGF_Fibrillin"/>
</dbReference>
<dbReference type="Proteomes" id="UP000694845">
    <property type="component" value="Unplaced"/>
</dbReference>
<dbReference type="InterPro" id="IPR018097">
    <property type="entry name" value="EGF_Ca-bd_CS"/>
</dbReference>
<dbReference type="PROSITE" id="PS50026">
    <property type="entry name" value="EGF_3"/>
    <property type="match status" value="1"/>
</dbReference>
<dbReference type="Pfam" id="PF00188">
    <property type="entry name" value="CAP"/>
    <property type="match status" value="1"/>
</dbReference>
<keyword evidence="7" id="KW-0325">Glycoprotein</keyword>
<dbReference type="FunFam" id="2.10.25.10:FF:000010">
    <property type="entry name" value="Pro-epidermal growth factor"/>
    <property type="match status" value="1"/>
</dbReference>
<dbReference type="GO" id="GO:0005576">
    <property type="term" value="C:extracellular region"/>
    <property type="evidence" value="ECO:0007669"/>
    <property type="project" value="UniProtKB-SubCell"/>
</dbReference>
<evidence type="ECO:0000256" key="1">
    <source>
        <dbReference type="ARBA" id="ARBA00004613"/>
    </source>
</evidence>
<comment type="caution">
    <text evidence="8">Lacks conserved residue(s) required for the propagation of feature annotation.</text>
</comment>
<feature type="signal peptide" evidence="9">
    <location>
        <begin position="1"/>
        <end position="22"/>
    </location>
</feature>
<reference evidence="12" key="1">
    <citation type="submission" date="2025-08" db="UniProtKB">
        <authorList>
            <consortium name="RefSeq"/>
        </authorList>
    </citation>
    <scope>IDENTIFICATION</scope>
</reference>
<dbReference type="InterPro" id="IPR014044">
    <property type="entry name" value="CAP_dom"/>
</dbReference>
<dbReference type="GeneID" id="110989026"/>
<dbReference type="SUPFAM" id="SSF57196">
    <property type="entry name" value="EGF/Laminin"/>
    <property type="match status" value="1"/>
</dbReference>
<dbReference type="SMART" id="SM00179">
    <property type="entry name" value="EGF_CA"/>
    <property type="match status" value="1"/>
</dbReference>
<evidence type="ECO:0000256" key="9">
    <source>
        <dbReference type="SAM" id="SignalP"/>
    </source>
</evidence>
<comment type="subcellular location">
    <subcellularLocation>
        <location evidence="1">Secreted</location>
    </subcellularLocation>
</comment>
<evidence type="ECO:0000256" key="8">
    <source>
        <dbReference type="PROSITE-ProRule" id="PRU00076"/>
    </source>
</evidence>
<keyword evidence="4 9" id="KW-0732">Signal</keyword>
<evidence type="ECO:0000256" key="3">
    <source>
        <dbReference type="ARBA" id="ARBA00022536"/>
    </source>
</evidence>
<dbReference type="InterPro" id="IPR049883">
    <property type="entry name" value="NOTCH1_EGF-like"/>
</dbReference>
<dbReference type="KEGG" id="aplc:110989026"/>
<dbReference type="OrthoDB" id="337038at2759"/>
<dbReference type="PANTHER" id="PTHR47333">
    <property type="entry name" value="VON WILLEBRAND FACTOR C AND EGF DOMAIN-CONTAINING PROTEIN"/>
    <property type="match status" value="1"/>
</dbReference>
<dbReference type="InterPro" id="IPR009030">
    <property type="entry name" value="Growth_fac_rcpt_cys_sf"/>
</dbReference>
<dbReference type="PROSITE" id="PS01187">
    <property type="entry name" value="EGF_CA"/>
    <property type="match status" value="1"/>
</dbReference>
<evidence type="ECO:0000256" key="2">
    <source>
        <dbReference type="ARBA" id="ARBA00022525"/>
    </source>
</evidence>
<dbReference type="OMA" id="GCAHTLC"/>
<dbReference type="PROSITE" id="PS00010">
    <property type="entry name" value="ASX_HYDROXYL"/>
    <property type="match status" value="1"/>
</dbReference>
<evidence type="ECO:0000256" key="6">
    <source>
        <dbReference type="ARBA" id="ARBA00023157"/>
    </source>
</evidence>
<name>A0A8B7ZVI2_ACAPL</name>
<feature type="chain" id="PRO_5034853199" evidence="9">
    <location>
        <begin position="23"/>
        <end position="573"/>
    </location>
</feature>
<evidence type="ECO:0000313" key="11">
    <source>
        <dbReference type="Proteomes" id="UP000694845"/>
    </source>
</evidence>
<keyword evidence="5" id="KW-0677">Repeat</keyword>
<dbReference type="InterPro" id="IPR000742">
    <property type="entry name" value="EGF"/>
</dbReference>
<dbReference type="PANTHER" id="PTHR47333:SF4">
    <property type="entry name" value="EGF-LIKE DOMAIN-CONTAINING PROTEIN"/>
    <property type="match status" value="1"/>
</dbReference>
<dbReference type="InterPro" id="IPR000152">
    <property type="entry name" value="EGF-type_Asp/Asn_hydroxyl_site"/>
</dbReference>
<keyword evidence="6 8" id="KW-1015">Disulfide bond</keyword>
<dbReference type="SMART" id="SM00181">
    <property type="entry name" value="EGF"/>
    <property type="match status" value="5"/>
</dbReference>
<dbReference type="Gene3D" id="3.40.33.10">
    <property type="entry name" value="CAP"/>
    <property type="match status" value="1"/>
</dbReference>
<protein>
    <submittedName>
        <fullName evidence="12">Multiple epidermal growth factor-like domains protein 6</fullName>
    </submittedName>
</protein>
<evidence type="ECO:0000256" key="7">
    <source>
        <dbReference type="ARBA" id="ARBA00023180"/>
    </source>
</evidence>
<dbReference type="Pfam" id="PF07645">
    <property type="entry name" value="EGF_CA"/>
    <property type="match status" value="1"/>
</dbReference>
<accession>A0A8B7ZVI2</accession>
<organism evidence="11 12">
    <name type="scientific">Acanthaster planci</name>
    <name type="common">Crown-of-thorns starfish</name>
    <dbReference type="NCBI Taxonomy" id="133434"/>
    <lineage>
        <taxon>Eukaryota</taxon>
        <taxon>Metazoa</taxon>
        <taxon>Echinodermata</taxon>
        <taxon>Eleutherozoa</taxon>
        <taxon>Asterozoa</taxon>
        <taxon>Asteroidea</taxon>
        <taxon>Valvatacea</taxon>
        <taxon>Valvatida</taxon>
        <taxon>Acanthasteridae</taxon>
        <taxon>Acanthaster</taxon>
    </lineage>
</organism>
<gene>
    <name evidence="12" type="primary">LOC110989026</name>
</gene>
<dbReference type="InterPro" id="IPR035940">
    <property type="entry name" value="CAP_sf"/>
</dbReference>
<sequence length="573" mass="62424">MSFILIRPILWILLGKDLVVSAILPDFPIAPFSPPDALEATTGPSDVETDTTAPPIPYGPMPFDRLGRAQLLQVYNTGRTSVDPPATDMNKVVWSTELAEAAGSALETCVYEIVHAQLISDGLWLIQMASYSDIDVHLSDTLTQWFTFGDYYNYHQKSCSAHSQAICNIYRLLSWSSMSAVGCSQHYCKNLHNSFTGETKHNQLYWKCNHRNIGYFTDATLNPYTNGTVNESCTQCESGSGWCDNGLCSNECDVTTANCSCTLDPLCSGNGQLNVTTCECNCTENWVGNSCDQCAVMCQTYSKLNQILCQCECLRGYQLNSTTTNCEDVDECQASHGCEHTCENTQGSYICKCLTGFSLNDDGQTCALASGYSSFLSGATSLPTTTIDLTTSQPNPVCGVEIVCNGSGVLDPQTCECYCASGYKGSACDEQCPITDRECWSGYRQPPAGLGTDYCPVYCFGCACQQSENACENNGTYSKVPGYELHNGMCRCYCPFPWSGLTCEECNLSCYNGGTLDPSTCTCTCPVGYRPPDCSAQCKADISRWCTSRLAPFCDQMPVIRKHCPVMCGTCAL</sequence>
<dbReference type="Gene3D" id="2.10.25.10">
    <property type="entry name" value="Laminin"/>
    <property type="match status" value="1"/>
</dbReference>
<dbReference type="RefSeq" id="XP_022108785.1">
    <property type="nucleotide sequence ID" value="XM_022253093.1"/>
</dbReference>
<dbReference type="SMART" id="SM00198">
    <property type="entry name" value="SCP"/>
    <property type="match status" value="1"/>
</dbReference>